<protein>
    <recommendedName>
        <fullName evidence="3">F-box domain-containing protein</fullName>
    </recommendedName>
</protein>
<comment type="caution">
    <text evidence="1">The sequence shown here is derived from an EMBL/GenBank/DDBJ whole genome shotgun (WGS) entry which is preliminary data.</text>
</comment>
<dbReference type="EMBL" id="JARKIF010000021">
    <property type="protein sequence ID" value="KAJ7617173.1"/>
    <property type="molecule type" value="Genomic_DNA"/>
</dbReference>
<gene>
    <name evidence="1" type="ORF">FB45DRAFT_933564</name>
</gene>
<name>A0AAD7FGF1_9AGAR</name>
<evidence type="ECO:0008006" key="3">
    <source>
        <dbReference type="Google" id="ProtNLM"/>
    </source>
</evidence>
<proteinExistence type="predicted"/>
<organism evidence="1 2">
    <name type="scientific">Roridomyces roridus</name>
    <dbReference type="NCBI Taxonomy" id="1738132"/>
    <lineage>
        <taxon>Eukaryota</taxon>
        <taxon>Fungi</taxon>
        <taxon>Dikarya</taxon>
        <taxon>Basidiomycota</taxon>
        <taxon>Agaricomycotina</taxon>
        <taxon>Agaricomycetes</taxon>
        <taxon>Agaricomycetidae</taxon>
        <taxon>Agaricales</taxon>
        <taxon>Marasmiineae</taxon>
        <taxon>Mycenaceae</taxon>
        <taxon>Roridomyces</taxon>
    </lineage>
</organism>
<dbReference type="Proteomes" id="UP001221142">
    <property type="component" value="Unassembled WGS sequence"/>
</dbReference>
<dbReference type="AlphaFoldDB" id="A0AAD7FGF1"/>
<sequence length="378" mass="43069">MSVQRGPLHIPELLNLTLSFVHARRDLRACALVSRAWVHPGQSRLFSSINIHLIAQCEALSAALETSSHLAAFVKTLVIRFDEDPQFFPLRRLAAVSFPHLTTLELVATTHEWMGAADVIAPLLAIPSLISVTVDPVIGTWDQLARMWDGCSANIRHLSCDLVIKSLAHVHVPPASDSVGMHKRIQLESFKSKAFPADSVSWLRDPRCPFSVRGLKALRIFFKIGQDLLDVLSPALDTITIISFVAHGARAHHLTHLRAVTQLDILNNWHAGLFHNFRMIRLMDPDVRNRILAIRFQEEEFPQVDLPVLDTELSTLHEHFQHLRVVVLSLRPPENFNTQEVELFWKDFRAYRWNLDPSIIVRCNSEVEPYIPWYTQML</sequence>
<evidence type="ECO:0000313" key="2">
    <source>
        <dbReference type="Proteomes" id="UP001221142"/>
    </source>
</evidence>
<reference evidence="1" key="1">
    <citation type="submission" date="2023-03" db="EMBL/GenBank/DDBJ databases">
        <title>Massive genome expansion in bonnet fungi (Mycena s.s.) driven by repeated elements and novel gene families across ecological guilds.</title>
        <authorList>
            <consortium name="Lawrence Berkeley National Laboratory"/>
            <person name="Harder C.B."/>
            <person name="Miyauchi S."/>
            <person name="Viragh M."/>
            <person name="Kuo A."/>
            <person name="Thoen E."/>
            <person name="Andreopoulos B."/>
            <person name="Lu D."/>
            <person name="Skrede I."/>
            <person name="Drula E."/>
            <person name="Henrissat B."/>
            <person name="Morin E."/>
            <person name="Kohler A."/>
            <person name="Barry K."/>
            <person name="LaButti K."/>
            <person name="Morin E."/>
            <person name="Salamov A."/>
            <person name="Lipzen A."/>
            <person name="Mereny Z."/>
            <person name="Hegedus B."/>
            <person name="Baldrian P."/>
            <person name="Stursova M."/>
            <person name="Weitz H."/>
            <person name="Taylor A."/>
            <person name="Grigoriev I.V."/>
            <person name="Nagy L.G."/>
            <person name="Martin F."/>
            <person name="Kauserud H."/>
        </authorList>
    </citation>
    <scope>NUCLEOTIDE SEQUENCE</scope>
    <source>
        <strain evidence="1">9284</strain>
    </source>
</reference>
<accession>A0AAD7FGF1</accession>
<evidence type="ECO:0000313" key="1">
    <source>
        <dbReference type="EMBL" id="KAJ7617173.1"/>
    </source>
</evidence>
<keyword evidence="2" id="KW-1185">Reference proteome</keyword>